<organism evidence="1 2">
    <name type="scientific">Zalaria obscura</name>
    <dbReference type="NCBI Taxonomy" id="2024903"/>
    <lineage>
        <taxon>Eukaryota</taxon>
        <taxon>Fungi</taxon>
        <taxon>Dikarya</taxon>
        <taxon>Ascomycota</taxon>
        <taxon>Pezizomycotina</taxon>
        <taxon>Dothideomycetes</taxon>
        <taxon>Dothideomycetidae</taxon>
        <taxon>Dothideales</taxon>
        <taxon>Zalariaceae</taxon>
        <taxon>Zalaria</taxon>
    </lineage>
</organism>
<evidence type="ECO:0000313" key="2">
    <source>
        <dbReference type="Proteomes" id="UP001320706"/>
    </source>
</evidence>
<dbReference type="EMBL" id="JAMKPW020000007">
    <property type="protein sequence ID" value="KAK8216713.1"/>
    <property type="molecule type" value="Genomic_DNA"/>
</dbReference>
<sequence>MHYIRLLKTPKVHVEGASITLRAVITITTDLGETFYPDDVDLTAIVCSAQAQGDVYLRRTISWSAGMRALPLSIDLTRTKVNWPARLVVGAPTKQRLETHSEAGRLPDLYPVWSEELNPTKGVFETRRRVERKVRLASGGDLAIYEDTGDSIARHLWDGSLALTAHLDRLVAAQSSPRMPLLERTITSATHKKLNVLELGCGCGVVGIGVAQMIPDCNVLLTDLPEVDELVAQNIECMTPANASTVSFAPLDWEAPLPPAVQSRTWDIIIAAECIYNVDSIPLLVSTLTSLIAASPGALIVVSTKVRHDSEKLFHELAAKEGLVESGRAELPLPGLPGTGYGDSATHVDLYTFHGKQYKQA</sequence>
<keyword evidence="2" id="KW-1185">Reference proteome</keyword>
<protein>
    <submittedName>
        <fullName evidence="1">Uncharacterized protein</fullName>
    </submittedName>
</protein>
<comment type="caution">
    <text evidence="1">The sequence shown here is derived from an EMBL/GenBank/DDBJ whole genome shotgun (WGS) entry which is preliminary data.</text>
</comment>
<evidence type="ECO:0000313" key="1">
    <source>
        <dbReference type="EMBL" id="KAK8216713.1"/>
    </source>
</evidence>
<reference evidence="1" key="1">
    <citation type="submission" date="2024-02" db="EMBL/GenBank/DDBJ databases">
        <title>Metagenome Assembled Genome of Zalaria obscura JY119.</title>
        <authorList>
            <person name="Vighnesh L."/>
            <person name="Jagadeeshwari U."/>
            <person name="Venkata Ramana C."/>
            <person name="Sasikala C."/>
        </authorList>
    </citation>
    <scope>NUCLEOTIDE SEQUENCE</scope>
    <source>
        <strain evidence="1">JY119</strain>
    </source>
</reference>
<gene>
    <name evidence="1" type="ORF">M8818_001676</name>
</gene>
<name>A0ACC3SJ12_9PEZI</name>
<dbReference type="Proteomes" id="UP001320706">
    <property type="component" value="Unassembled WGS sequence"/>
</dbReference>
<accession>A0ACC3SJ12</accession>
<proteinExistence type="predicted"/>